<name>A0A4C1Y894_EUMVA</name>
<dbReference type="Proteomes" id="UP000299102">
    <property type="component" value="Unassembled WGS sequence"/>
</dbReference>
<dbReference type="AlphaFoldDB" id="A0A4C1Y894"/>
<protein>
    <submittedName>
        <fullName evidence="1">Uncharacterized protein</fullName>
    </submittedName>
</protein>
<proteinExistence type="predicted"/>
<keyword evidence="2" id="KW-1185">Reference proteome</keyword>
<comment type="caution">
    <text evidence="1">The sequence shown here is derived from an EMBL/GenBank/DDBJ whole genome shotgun (WGS) entry which is preliminary data.</text>
</comment>
<organism evidence="1 2">
    <name type="scientific">Eumeta variegata</name>
    <name type="common">Bagworm moth</name>
    <name type="synonym">Eumeta japonica</name>
    <dbReference type="NCBI Taxonomy" id="151549"/>
    <lineage>
        <taxon>Eukaryota</taxon>
        <taxon>Metazoa</taxon>
        <taxon>Ecdysozoa</taxon>
        <taxon>Arthropoda</taxon>
        <taxon>Hexapoda</taxon>
        <taxon>Insecta</taxon>
        <taxon>Pterygota</taxon>
        <taxon>Neoptera</taxon>
        <taxon>Endopterygota</taxon>
        <taxon>Lepidoptera</taxon>
        <taxon>Glossata</taxon>
        <taxon>Ditrysia</taxon>
        <taxon>Tineoidea</taxon>
        <taxon>Psychidae</taxon>
        <taxon>Oiketicinae</taxon>
        <taxon>Eumeta</taxon>
    </lineage>
</organism>
<dbReference type="EMBL" id="BGZK01001098">
    <property type="protein sequence ID" value="GBP71134.1"/>
    <property type="molecule type" value="Genomic_DNA"/>
</dbReference>
<sequence length="104" mass="11166">MHNKNARQTITSEGVSESATDISYGSNVSILQALLRGLKNMCTAFAGGSTDQKGAAQRMNFSRSEVLASDAMLIPKPSFFYPVLLFYANATLSVTNITAANIRT</sequence>
<gene>
    <name evidence="1" type="ORF">EVAR_37229_1</name>
</gene>
<evidence type="ECO:0000313" key="1">
    <source>
        <dbReference type="EMBL" id="GBP71134.1"/>
    </source>
</evidence>
<accession>A0A4C1Y894</accession>
<evidence type="ECO:0000313" key="2">
    <source>
        <dbReference type="Proteomes" id="UP000299102"/>
    </source>
</evidence>
<reference evidence="1 2" key="1">
    <citation type="journal article" date="2019" name="Commun. Biol.">
        <title>The bagworm genome reveals a unique fibroin gene that provides high tensile strength.</title>
        <authorList>
            <person name="Kono N."/>
            <person name="Nakamura H."/>
            <person name="Ohtoshi R."/>
            <person name="Tomita M."/>
            <person name="Numata K."/>
            <person name="Arakawa K."/>
        </authorList>
    </citation>
    <scope>NUCLEOTIDE SEQUENCE [LARGE SCALE GENOMIC DNA]</scope>
</reference>